<protein>
    <submittedName>
        <fullName evidence="11">L,D-transpeptidase</fullName>
    </submittedName>
</protein>
<dbReference type="OrthoDB" id="9778545at2"/>
<evidence type="ECO:0000256" key="1">
    <source>
        <dbReference type="ARBA" id="ARBA00004752"/>
    </source>
</evidence>
<dbReference type="SUPFAM" id="SSF141523">
    <property type="entry name" value="L,D-transpeptidase catalytic domain-like"/>
    <property type="match status" value="1"/>
</dbReference>
<evidence type="ECO:0000256" key="5">
    <source>
        <dbReference type="ARBA" id="ARBA00022984"/>
    </source>
</evidence>
<organism evidence="11 12">
    <name type="scientific">Methylocystis hirsuta</name>
    <dbReference type="NCBI Taxonomy" id="369798"/>
    <lineage>
        <taxon>Bacteria</taxon>
        <taxon>Pseudomonadati</taxon>
        <taxon>Pseudomonadota</taxon>
        <taxon>Alphaproteobacteria</taxon>
        <taxon>Hyphomicrobiales</taxon>
        <taxon>Methylocystaceae</taxon>
        <taxon>Methylocystis</taxon>
    </lineage>
</organism>
<accession>A0A3M9XT41</accession>
<comment type="pathway">
    <text evidence="1 7">Cell wall biogenesis; peptidoglycan biosynthesis.</text>
</comment>
<dbReference type="GO" id="GO:0009252">
    <property type="term" value="P:peptidoglycan biosynthetic process"/>
    <property type="evidence" value="ECO:0007669"/>
    <property type="project" value="UniProtKB-UniPathway"/>
</dbReference>
<keyword evidence="6 7" id="KW-0961">Cell wall biogenesis/degradation</keyword>
<evidence type="ECO:0000256" key="3">
    <source>
        <dbReference type="ARBA" id="ARBA00022679"/>
    </source>
</evidence>
<evidence type="ECO:0000256" key="4">
    <source>
        <dbReference type="ARBA" id="ARBA00022960"/>
    </source>
</evidence>
<dbReference type="Pfam" id="PF20142">
    <property type="entry name" value="Scaffold"/>
    <property type="match status" value="1"/>
</dbReference>
<keyword evidence="4 7" id="KW-0133">Cell shape</keyword>
<dbReference type="GO" id="GO:0016740">
    <property type="term" value="F:transferase activity"/>
    <property type="evidence" value="ECO:0007669"/>
    <property type="project" value="UniProtKB-KW"/>
</dbReference>
<evidence type="ECO:0000313" key="11">
    <source>
        <dbReference type="EMBL" id="RNJ50030.1"/>
    </source>
</evidence>
<dbReference type="UniPathway" id="UPA00219"/>
<name>A0A3M9XT41_9HYPH</name>
<feature type="chain" id="PRO_5018200452" evidence="9">
    <location>
        <begin position="27"/>
        <end position="526"/>
    </location>
</feature>
<dbReference type="CDD" id="cd16913">
    <property type="entry name" value="YkuD_like"/>
    <property type="match status" value="1"/>
</dbReference>
<evidence type="ECO:0000256" key="8">
    <source>
        <dbReference type="SAM" id="MobiDB-lite"/>
    </source>
</evidence>
<dbReference type="RefSeq" id="WP_123175984.1">
    <property type="nucleotide sequence ID" value="NZ_QWDD01000001.1"/>
</dbReference>
<feature type="domain" description="L,D-TPase catalytic" evidence="10">
    <location>
        <begin position="316"/>
        <end position="476"/>
    </location>
</feature>
<feature type="region of interest" description="Disordered" evidence="8">
    <location>
        <begin position="29"/>
        <end position="104"/>
    </location>
</feature>
<gene>
    <name evidence="11" type="ORF">D1O30_10890</name>
</gene>
<dbReference type="PANTHER" id="PTHR41533:SF2">
    <property type="entry name" value="BLR7131 PROTEIN"/>
    <property type="match status" value="1"/>
</dbReference>
<evidence type="ECO:0000259" key="10">
    <source>
        <dbReference type="PROSITE" id="PS52029"/>
    </source>
</evidence>
<proteinExistence type="inferred from homology"/>
<dbReference type="InterPro" id="IPR038063">
    <property type="entry name" value="Transpep_catalytic_dom"/>
</dbReference>
<evidence type="ECO:0000256" key="6">
    <source>
        <dbReference type="ARBA" id="ARBA00023316"/>
    </source>
</evidence>
<feature type="active site" description="Nucleophile" evidence="7">
    <location>
        <position position="449"/>
    </location>
</feature>
<reference evidence="11 12" key="1">
    <citation type="submission" date="2018-08" db="EMBL/GenBank/DDBJ databases">
        <title>Genome sequence of Methylocystis hirsuta CSC1, a methanotroph able to accumulate PHAs.</title>
        <authorList>
            <person name="Bordel S."/>
            <person name="Rodriguez E."/>
            <person name="Gancedo J."/>
            <person name="Munoz R."/>
        </authorList>
    </citation>
    <scope>NUCLEOTIDE SEQUENCE [LARGE SCALE GENOMIC DNA]</scope>
    <source>
        <strain evidence="11 12">CSC1</strain>
    </source>
</reference>
<dbReference type="InterPro" id="IPR052905">
    <property type="entry name" value="LD-transpeptidase_YkuD-like"/>
</dbReference>
<feature type="compositionally biased region" description="Basic and acidic residues" evidence="8">
    <location>
        <begin position="90"/>
        <end position="104"/>
    </location>
</feature>
<dbReference type="Gene3D" id="2.40.440.10">
    <property type="entry name" value="L,D-transpeptidase catalytic domain-like"/>
    <property type="match status" value="1"/>
</dbReference>
<evidence type="ECO:0000256" key="7">
    <source>
        <dbReference type="PROSITE-ProRule" id="PRU01373"/>
    </source>
</evidence>
<feature type="compositionally biased region" description="Low complexity" evidence="8">
    <location>
        <begin position="29"/>
        <end position="41"/>
    </location>
</feature>
<sequence>MFRVSLLPQAAAFVIAGALLAAPAVAQLSSAPNDAPRSPAAAERRARPALERETSDRPTADAPREAEEQQTDERQGLDKRQGADAPQGVEEQRRVDRRQATDARESLARALRDWSNEEPRVDESVQRSEIAAYYKKRNYAPIWRAADGFTESARSALGALRDAGRDGLRVNAPAQESSWSAAGELALSEAVADYAAQASGARVNPATISPDIEERPSVVKPAQALDAVAEAGDGAGARLAAFNPSHPAYAALREKLAELRAARGHPRRQAAAAHESDAKPITNFASLSEAKAKRVEAEIIANMERWRWEPREMGATRLEVNIPQFETTFTRDNQAVLRARVIVGKKTSPTPVFSDLMPYIIINPSWNVPESIIENELEPKTGGKLSKLRARGYKVTYRNGRPIVQQEPGEKNALGRLKFVFPNDLLIYMHDTPQKKLFARAKRAYSHGCVRVQDPFKLAEEVVARPGYDEKRLKALIGTKEHRINLAKPIPVHIEYFTAVVNDDGALKLYDDIYGYSAKVRSALAL</sequence>
<dbReference type="PANTHER" id="PTHR41533">
    <property type="entry name" value="L,D-TRANSPEPTIDASE HI_1667-RELATED"/>
    <property type="match status" value="1"/>
</dbReference>
<feature type="active site" description="Proton donor/acceptor" evidence="7">
    <location>
        <position position="430"/>
    </location>
</feature>
<evidence type="ECO:0000256" key="2">
    <source>
        <dbReference type="ARBA" id="ARBA00005992"/>
    </source>
</evidence>
<dbReference type="GO" id="GO:0008360">
    <property type="term" value="P:regulation of cell shape"/>
    <property type="evidence" value="ECO:0007669"/>
    <property type="project" value="UniProtKB-UniRule"/>
</dbReference>
<keyword evidence="12" id="KW-1185">Reference proteome</keyword>
<comment type="caution">
    <text evidence="11">The sequence shown here is derived from an EMBL/GenBank/DDBJ whole genome shotgun (WGS) entry which is preliminary data.</text>
</comment>
<dbReference type="GO" id="GO:0071555">
    <property type="term" value="P:cell wall organization"/>
    <property type="evidence" value="ECO:0007669"/>
    <property type="project" value="UniProtKB-UniRule"/>
</dbReference>
<dbReference type="InterPro" id="IPR005490">
    <property type="entry name" value="LD_TPept_cat_dom"/>
</dbReference>
<dbReference type="Pfam" id="PF03734">
    <property type="entry name" value="YkuD"/>
    <property type="match status" value="1"/>
</dbReference>
<keyword evidence="3" id="KW-0808">Transferase</keyword>
<dbReference type="InterPro" id="IPR045380">
    <property type="entry name" value="LD_TPept_scaffold_dom"/>
</dbReference>
<evidence type="ECO:0000256" key="9">
    <source>
        <dbReference type="SAM" id="SignalP"/>
    </source>
</evidence>
<evidence type="ECO:0000313" key="12">
    <source>
        <dbReference type="Proteomes" id="UP000268623"/>
    </source>
</evidence>
<keyword evidence="5 7" id="KW-0573">Peptidoglycan synthesis</keyword>
<feature type="compositionally biased region" description="Basic and acidic residues" evidence="8">
    <location>
        <begin position="42"/>
        <end position="82"/>
    </location>
</feature>
<dbReference type="Proteomes" id="UP000268623">
    <property type="component" value="Unassembled WGS sequence"/>
</dbReference>
<comment type="similarity">
    <text evidence="2">Belongs to the YkuD family.</text>
</comment>
<dbReference type="PROSITE" id="PS52029">
    <property type="entry name" value="LD_TPASE"/>
    <property type="match status" value="1"/>
</dbReference>
<dbReference type="GO" id="GO:0004180">
    <property type="term" value="F:carboxypeptidase activity"/>
    <property type="evidence" value="ECO:0007669"/>
    <property type="project" value="UniProtKB-ARBA"/>
</dbReference>
<feature type="signal peptide" evidence="9">
    <location>
        <begin position="1"/>
        <end position="26"/>
    </location>
</feature>
<keyword evidence="9" id="KW-0732">Signal</keyword>
<dbReference type="AlphaFoldDB" id="A0A3M9XT41"/>
<dbReference type="EMBL" id="QWDD01000001">
    <property type="protein sequence ID" value="RNJ50030.1"/>
    <property type="molecule type" value="Genomic_DNA"/>
</dbReference>